<evidence type="ECO:0000256" key="2">
    <source>
        <dbReference type="ARBA" id="ARBA00022553"/>
    </source>
</evidence>
<evidence type="ECO:0000256" key="1">
    <source>
        <dbReference type="ARBA" id="ARBA00022450"/>
    </source>
</evidence>
<dbReference type="Pfam" id="PF00550">
    <property type="entry name" value="PP-binding"/>
    <property type="match status" value="1"/>
</dbReference>
<dbReference type="Gene3D" id="1.10.1200.10">
    <property type="entry name" value="ACP-like"/>
    <property type="match status" value="1"/>
</dbReference>
<dbReference type="GO" id="GO:0031177">
    <property type="term" value="F:phosphopantetheine binding"/>
    <property type="evidence" value="ECO:0007669"/>
    <property type="project" value="InterPro"/>
</dbReference>
<protein>
    <submittedName>
        <fullName evidence="4">PuwD</fullName>
    </submittedName>
</protein>
<sequence>MKSEQITQELIELRGKKQIPSLTEIQDWLIVYTAEMLESSPDEIDVTMLFDQYGLDSSMTVGMIGDLEVWLGCELDPTLIYDYSTIELLSQHLGSILATKN</sequence>
<proteinExistence type="predicted"/>
<dbReference type="SUPFAM" id="SSF47336">
    <property type="entry name" value="ACP-like"/>
    <property type="match status" value="1"/>
</dbReference>
<keyword evidence="2" id="KW-0597">Phosphoprotein</keyword>
<dbReference type="SMART" id="SM00823">
    <property type="entry name" value="PKS_PP"/>
    <property type="match status" value="1"/>
</dbReference>
<gene>
    <name evidence="4" type="primary">puwD</name>
</gene>
<dbReference type="InterPro" id="IPR009081">
    <property type="entry name" value="PP-bd_ACP"/>
</dbReference>
<dbReference type="PROSITE" id="PS00012">
    <property type="entry name" value="PHOSPHOPANTETHEINE"/>
    <property type="match status" value="1"/>
</dbReference>
<keyword evidence="1" id="KW-0596">Phosphopantetheine</keyword>
<organism evidence="4">
    <name type="scientific">Cylindrospermum alatosporum CCALA 988</name>
    <dbReference type="NCBI Taxonomy" id="1382618"/>
    <lineage>
        <taxon>Bacteria</taxon>
        <taxon>Bacillati</taxon>
        <taxon>Cyanobacteriota</taxon>
        <taxon>Cyanophyceae</taxon>
        <taxon>Nostocales</taxon>
        <taxon>Nostocaceae</taxon>
        <taxon>Cylindrospermum</taxon>
    </lineage>
</organism>
<feature type="domain" description="Carrier" evidence="3">
    <location>
        <begin position="20"/>
        <end position="97"/>
    </location>
</feature>
<dbReference type="AlphaFoldDB" id="A0A0A0WGQ7"/>
<dbReference type="EMBL" id="KM078884">
    <property type="protein sequence ID" value="AIW82281.1"/>
    <property type="molecule type" value="Genomic_DNA"/>
</dbReference>
<accession>A0A0A0WGQ7</accession>
<dbReference type="PROSITE" id="PS50075">
    <property type="entry name" value="CARRIER"/>
    <property type="match status" value="1"/>
</dbReference>
<dbReference type="InterPro" id="IPR006162">
    <property type="entry name" value="Ppantetheine_attach_site"/>
</dbReference>
<evidence type="ECO:0000259" key="3">
    <source>
        <dbReference type="PROSITE" id="PS50075"/>
    </source>
</evidence>
<reference evidence="4" key="1">
    <citation type="journal article" date="2014" name="PLoS ONE">
        <title>A Hybrid Non-Ribosomal Peptide/Polyketide Synthetase Containing Fatty-Acyl Ligase (FAAL) Synthesizes the beta-Amino Fatty Acid Lipopeptides Puwainaphycins in the Cyanobacterium Cylindrospermum alatosporum.</title>
        <authorList>
            <person name="Mares J."/>
            <person name="Hajek J."/>
            <person name="Urajova P."/>
            <person name="Kopecky J."/>
            <person name="Hrouzek P."/>
        </authorList>
    </citation>
    <scope>NUCLEOTIDE SEQUENCE</scope>
    <source>
        <strain evidence="4">CCALA 988</strain>
    </source>
</reference>
<dbReference type="InterPro" id="IPR036736">
    <property type="entry name" value="ACP-like_sf"/>
</dbReference>
<dbReference type="SMART" id="SM01294">
    <property type="entry name" value="PKS_PP_betabranch"/>
    <property type="match status" value="1"/>
</dbReference>
<dbReference type="InterPro" id="IPR020806">
    <property type="entry name" value="PKS_PP-bd"/>
</dbReference>
<evidence type="ECO:0000313" key="4">
    <source>
        <dbReference type="EMBL" id="AIW82281.1"/>
    </source>
</evidence>
<name>A0A0A0WGQ7_9NOST</name>